<keyword evidence="3" id="KW-1185">Reference proteome</keyword>
<protein>
    <submittedName>
        <fullName evidence="2">Uncharacterized protein</fullName>
    </submittedName>
</protein>
<organism evidence="2 3">
    <name type="scientific">Paraphaeosphaeria minitans</name>
    <dbReference type="NCBI Taxonomy" id="565426"/>
    <lineage>
        <taxon>Eukaryota</taxon>
        <taxon>Fungi</taxon>
        <taxon>Dikarya</taxon>
        <taxon>Ascomycota</taxon>
        <taxon>Pezizomycotina</taxon>
        <taxon>Dothideomycetes</taxon>
        <taxon>Pleosporomycetidae</taxon>
        <taxon>Pleosporales</taxon>
        <taxon>Massarineae</taxon>
        <taxon>Didymosphaeriaceae</taxon>
        <taxon>Paraphaeosphaeria</taxon>
    </lineage>
</organism>
<proteinExistence type="predicted"/>
<feature type="compositionally biased region" description="Polar residues" evidence="1">
    <location>
        <begin position="230"/>
        <end position="244"/>
    </location>
</feature>
<dbReference type="AlphaFoldDB" id="A0A9P6GID9"/>
<evidence type="ECO:0000313" key="2">
    <source>
        <dbReference type="EMBL" id="KAF9736221.1"/>
    </source>
</evidence>
<evidence type="ECO:0000313" key="3">
    <source>
        <dbReference type="Proteomes" id="UP000756921"/>
    </source>
</evidence>
<feature type="compositionally biased region" description="Basic and acidic residues" evidence="1">
    <location>
        <begin position="196"/>
        <end position="206"/>
    </location>
</feature>
<name>A0A9P6GID9_9PLEO</name>
<evidence type="ECO:0000256" key="1">
    <source>
        <dbReference type="SAM" id="MobiDB-lite"/>
    </source>
</evidence>
<gene>
    <name evidence="2" type="ORF">PMIN01_06136</name>
</gene>
<feature type="region of interest" description="Disordered" evidence="1">
    <location>
        <begin position="221"/>
        <end position="252"/>
    </location>
</feature>
<dbReference type="Proteomes" id="UP000756921">
    <property type="component" value="Unassembled WGS sequence"/>
</dbReference>
<reference evidence="2" key="1">
    <citation type="journal article" date="2020" name="Mol. Plant Microbe Interact.">
        <title>Genome Sequence of the Biocontrol Agent Coniothyrium minitans strain Conio (IMI 134523).</title>
        <authorList>
            <person name="Patel D."/>
            <person name="Shittu T.A."/>
            <person name="Baroncelli R."/>
            <person name="Muthumeenakshi S."/>
            <person name="Osborne T.H."/>
            <person name="Janganan T.K."/>
            <person name="Sreenivasaprasad S."/>
        </authorList>
    </citation>
    <scope>NUCLEOTIDE SEQUENCE</scope>
    <source>
        <strain evidence="2">Conio</strain>
    </source>
</reference>
<dbReference type="EMBL" id="WJXW01000005">
    <property type="protein sequence ID" value="KAF9736221.1"/>
    <property type="molecule type" value="Genomic_DNA"/>
</dbReference>
<sequence>MSLHQVELYVVQIRYYGAGVAHEAKGGKRTHIRERFPISTFRLAGFRAWFASGRIRLGADDQERKAVGSSVASSFPRLGSRLGEDWRMEQADKRHVPTVLMITPQLHDHESRLSAIRIVDRSARLACVSPASSCSHPPVPPQHAICPENRQSMTKTSDCGALFLDLADCSAWSAERGSSSDSGAHRVVASRNVSRRAPEHDAARCDAESHTLTANNADVIAHGSAGSGQDWGSSMVSTQTQTQARAWRADAT</sequence>
<comment type="caution">
    <text evidence="2">The sequence shown here is derived from an EMBL/GenBank/DDBJ whole genome shotgun (WGS) entry which is preliminary data.</text>
</comment>
<accession>A0A9P6GID9</accession>
<feature type="region of interest" description="Disordered" evidence="1">
    <location>
        <begin position="175"/>
        <end position="206"/>
    </location>
</feature>